<proteinExistence type="predicted"/>
<protein>
    <submittedName>
        <fullName evidence="2">Uncharacterized protein</fullName>
    </submittedName>
</protein>
<comment type="caution">
    <text evidence="2">The sequence shown here is derived from an EMBL/GenBank/DDBJ whole genome shotgun (WGS) entry which is preliminary data.</text>
</comment>
<gene>
    <name evidence="2" type="ORF">H5410_011187</name>
</gene>
<organism evidence="2 3">
    <name type="scientific">Solanum commersonii</name>
    <name type="common">Commerson's wild potato</name>
    <name type="synonym">Commerson's nightshade</name>
    <dbReference type="NCBI Taxonomy" id="4109"/>
    <lineage>
        <taxon>Eukaryota</taxon>
        <taxon>Viridiplantae</taxon>
        <taxon>Streptophyta</taxon>
        <taxon>Embryophyta</taxon>
        <taxon>Tracheophyta</taxon>
        <taxon>Spermatophyta</taxon>
        <taxon>Magnoliopsida</taxon>
        <taxon>eudicotyledons</taxon>
        <taxon>Gunneridae</taxon>
        <taxon>Pentapetalae</taxon>
        <taxon>asterids</taxon>
        <taxon>lamiids</taxon>
        <taxon>Solanales</taxon>
        <taxon>Solanaceae</taxon>
        <taxon>Solanoideae</taxon>
        <taxon>Solaneae</taxon>
        <taxon>Solanum</taxon>
    </lineage>
</organism>
<evidence type="ECO:0000256" key="1">
    <source>
        <dbReference type="ARBA" id="ARBA00022801"/>
    </source>
</evidence>
<name>A0A9J6ANN3_SOLCO</name>
<dbReference type="InterPro" id="IPR036514">
    <property type="entry name" value="SGNH_hydro_sf"/>
</dbReference>
<keyword evidence="1" id="KW-0378">Hydrolase</keyword>
<dbReference type="AlphaFoldDB" id="A0A9J6ANN3"/>
<dbReference type="Proteomes" id="UP000824120">
    <property type="component" value="Chromosome 2"/>
</dbReference>
<dbReference type="EMBL" id="JACXVP010000002">
    <property type="protein sequence ID" value="KAG5625969.1"/>
    <property type="molecule type" value="Genomic_DNA"/>
</dbReference>
<reference evidence="2 3" key="1">
    <citation type="submission" date="2020-09" db="EMBL/GenBank/DDBJ databases">
        <title>De no assembly of potato wild relative species, Solanum commersonii.</title>
        <authorList>
            <person name="Cho K."/>
        </authorList>
    </citation>
    <scope>NUCLEOTIDE SEQUENCE [LARGE SCALE GENOMIC DNA]</scope>
    <source>
        <strain evidence="2">LZ3.2</strain>
        <tissue evidence="2">Leaf</tissue>
    </source>
</reference>
<dbReference type="InterPro" id="IPR051058">
    <property type="entry name" value="GDSL_Est/Lipase"/>
</dbReference>
<evidence type="ECO:0000313" key="3">
    <source>
        <dbReference type="Proteomes" id="UP000824120"/>
    </source>
</evidence>
<sequence>MRHKVKKIRDNFTFDLINNPTKYGYKIIKNGCCALLGKIELLAACPIACSKDYEYVFWNGFHLTEKGYRLLVNQVLQQHLQTFITHDQMIYSI</sequence>
<dbReference type="Gene3D" id="3.40.50.1110">
    <property type="entry name" value="SGNH hydrolase"/>
    <property type="match status" value="1"/>
</dbReference>
<dbReference type="PANTHER" id="PTHR45648">
    <property type="entry name" value="GDSL LIPASE/ACYLHYDROLASE FAMILY PROTEIN (AFU_ORTHOLOGUE AFUA_4G14700)"/>
    <property type="match status" value="1"/>
</dbReference>
<dbReference type="GO" id="GO:0016787">
    <property type="term" value="F:hydrolase activity"/>
    <property type="evidence" value="ECO:0007669"/>
    <property type="project" value="UniProtKB-KW"/>
</dbReference>
<evidence type="ECO:0000313" key="2">
    <source>
        <dbReference type="EMBL" id="KAG5625969.1"/>
    </source>
</evidence>
<accession>A0A9J6ANN3</accession>
<dbReference type="PANTHER" id="PTHR45648:SF22">
    <property type="entry name" value="GDSL LIPASE_ACYLHYDROLASE FAMILY PROTEIN (AFU_ORTHOLOGUE AFUA_4G14700)"/>
    <property type="match status" value="1"/>
</dbReference>
<keyword evidence="3" id="KW-1185">Reference proteome</keyword>